<dbReference type="RefSeq" id="YP_009857425.1">
    <property type="nucleotide sequence ID" value="NC_048860.1"/>
</dbReference>
<keyword evidence="1" id="KW-1133">Transmembrane helix</keyword>
<sequence length="115" mass="11612">MMALPGPVVSGSVSTTPPATTASNLDAIALAANTPTTILGPNENRRYALIQNDSGQDVMLRFGSGVTTSLYSVKVKSGDRYQTPDGMTAFISAVSVAAGAAVAAGAGLFVTDFSL</sequence>
<keyword evidence="3" id="KW-1185">Reference proteome</keyword>
<organism evidence="2 3">
    <name type="scientific">Microbacterium phage Arete</name>
    <dbReference type="NCBI Taxonomy" id="2713257"/>
    <lineage>
        <taxon>Viruses</taxon>
        <taxon>Duplodnaviria</taxon>
        <taxon>Heunggongvirae</taxon>
        <taxon>Uroviricota</taxon>
        <taxon>Caudoviricetes</taxon>
        <taxon>Burrovirus</taxon>
        <taxon>Burrovirus arete</taxon>
    </lineage>
</organism>
<dbReference type="GeneID" id="55628269"/>
<evidence type="ECO:0000313" key="3">
    <source>
        <dbReference type="Proteomes" id="UP000500873"/>
    </source>
</evidence>
<feature type="transmembrane region" description="Helical" evidence="1">
    <location>
        <begin position="89"/>
        <end position="110"/>
    </location>
</feature>
<evidence type="ECO:0000313" key="2">
    <source>
        <dbReference type="EMBL" id="QIN93925.1"/>
    </source>
</evidence>
<evidence type="ECO:0000256" key="1">
    <source>
        <dbReference type="SAM" id="Phobius"/>
    </source>
</evidence>
<dbReference type="KEGG" id="vg:55628269"/>
<proteinExistence type="predicted"/>
<accession>A0A6G8R136</accession>
<protein>
    <submittedName>
        <fullName evidence="2">Uncharacterized protein</fullName>
    </submittedName>
</protein>
<keyword evidence="1" id="KW-0812">Transmembrane</keyword>
<dbReference type="Proteomes" id="UP000500873">
    <property type="component" value="Segment"/>
</dbReference>
<gene>
    <name evidence="2" type="primary">42</name>
    <name evidence="2" type="ORF">SEA_ARETE_42</name>
</gene>
<dbReference type="EMBL" id="MT024863">
    <property type="protein sequence ID" value="QIN93925.1"/>
    <property type="molecule type" value="Genomic_DNA"/>
</dbReference>
<name>A0A6G8R136_9CAUD</name>
<keyword evidence="1" id="KW-0472">Membrane</keyword>
<reference evidence="2 3" key="1">
    <citation type="submission" date="2020-02" db="EMBL/GenBank/DDBJ databases">
        <authorList>
            <person name="Tolsma S."/>
            <person name="Caruso S.M."/>
            <person name="Garlena R.A."/>
            <person name="Russell D.A."/>
            <person name="Pope W.H."/>
            <person name="Jacobs-Se D."/>
            <person name="Hatfull G.F."/>
            <person name="Noordewier B."/>
        </authorList>
    </citation>
    <scope>NUCLEOTIDE SEQUENCE [LARGE SCALE GENOMIC DNA]</scope>
</reference>